<dbReference type="OrthoDB" id="3628183at2"/>
<dbReference type="RefSeq" id="WP_112279987.1">
    <property type="nucleotide sequence ID" value="NZ_MASW01000001.1"/>
</dbReference>
<dbReference type="InterPro" id="IPR036628">
    <property type="entry name" value="Clp_N_dom_sf"/>
</dbReference>
<proteinExistence type="predicted"/>
<dbReference type="AlphaFoldDB" id="A0A2V4BA69"/>
<dbReference type="EMBL" id="MASW01000001">
    <property type="protein sequence ID" value="PXY31951.1"/>
    <property type="molecule type" value="Genomic_DNA"/>
</dbReference>
<dbReference type="Gene3D" id="1.10.1780.10">
    <property type="entry name" value="Clp, N-terminal domain"/>
    <property type="match status" value="2"/>
</dbReference>
<gene>
    <name evidence="1" type="ORF">BAY60_06395</name>
</gene>
<keyword evidence="2" id="KW-1185">Reference proteome</keyword>
<evidence type="ECO:0000313" key="2">
    <source>
        <dbReference type="Proteomes" id="UP000249915"/>
    </source>
</evidence>
<protein>
    <submittedName>
        <fullName evidence="1">ATPase</fullName>
    </submittedName>
</protein>
<reference evidence="1 2" key="1">
    <citation type="submission" date="2016-07" db="EMBL/GenBank/DDBJ databases">
        <title>Draft genome sequence of Prauserella muralis DSM 45305, isolated from a mould-covered wall in an indoor environment.</title>
        <authorList>
            <person name="Ruckert C."/>
            <person name="Albersmeier A."/>
            <person name="Jiang C.-L."/>
            <person name="Jiang Y."/>
            <person name="Kalinowski J."/>
            <person name="Schneider O."/>
            <person name="Winkler A."/>
            <person name="Zotchev S.B."/>
        </authorList>
    </citation>
    <scope>NUCLEOTIDE SEQUENCE [LARGE SCALE GENOMIC DNA]</scope>
    <source>
        <strain evidence="1 2">DSM 45305</strain>
    </source>
</reference>
<name>A0A2V4BA69_9PSEU</name>
<accession>A0A2V4BA69</accession>
<dbReference type="Proteomes" id="UP000249915">
    <property type="component" value="Unassembled WGS sequence"/>
</dbReference>
<dbReference type="InterPro" id="IPR004176">
    <property type="entry name" value="Clp_R_N"/>
</dbReference>
<comment type="caution">
    <text evidence="1">The sequence shown here is derived from an EMBL/GenBank/DDBJ whole genome shotgun (WGS) entry which is preliminary data.</text>
</comment>
<organism evidence="1 2">
    <name type="scientific">Prauserella muralis</name>
    <dbReference type="NCBI Taxonomy" id="588067"/>
    <lineage>
        <taxon>Bacteria</taxon>
        <taxon>Bacillati</taxon>
        <taxon>Actinomycetota</taxon>
        <taxon>Actinomycetes</taxon>
        <taxon>Pseudonocardiales</taxon>
        <taxon>Pseudonocardiaceae</taxon>
        <taxon>Prauserella</taxon>
    </lineage>
</organism>
<dbReference type="PROSITE" id="PS51903">
    <property type="entry name" value="CLP_R"/>
    <property type="match status" value="1"/>
</dbReference>
<dbReference type="Pfam" id="PF02861">
    <property type="entry name" value="Clp_N"/>
    <property type="match status" value="2"/>
</dbReference>
<evidence type="ECO:0000313" key="1">
    <source>
        <dbReference type="EMBL" id="PXY31951.1"/>
    </source>
</evidence>
<sequence>MFEQFTKDARATVREAVRDATELGSAEVDTLHVLVALTRFPQGAAARLLGGLGVALDDVAARAQLARRRGGLSDADAEALGGLGIDVDHIVSRIEQEHGPHALAGGGRRARGHIPFGEQPKRVLERCLREVIMLGDRRIGSEHILLALAVVPGPARDVLSGLGVSAEAVRAVLRRAS</sequence>
<dbReference type="SUPFAM" id="SSF81923">
    <property type="entry name" value="Double Clp-N motif"/>
    <property type="match status" value="2"/>
</dbReference>